<organism evidence="2 3">
    <name type="scientific">Kribbella antiqua</name>
    <dbReference type="NCBI Taxonomy" id="2512217"/>
    <lineage>
        <taxon>Bacteria</taxon>
        <taxon>Bacillati</taxon>
        <taxon>Actinomycetota</taxon>
        <taxon>Actinomycetes</taxon>
        <taxon>Propionibacteriales</taxon>
        <taxon>Kribbellaceae</taxon>
        <taxon>Kribbella</taxon>
    </lineage>
</organism>
<sequence>MTDLFSSPVSRRPLSRRAVLRGAGAALVAGGLGACAPGSTTGNTPLPTSSATTPPSGELTIWDRTGDLFKVFDKAIATFTAKYPQVKVNHVAVDINAKLPATLISGAGVPDGAFYDDALLTGVAPHLHDLSQLIEQYKPDIAPYKLGVVTVDGKVVAVPWDLDPGLLFYREDIVTQAGVDPASLTTYDALLGAARTVRDKFPKAKPIHLENDQFLAQLWIDMFANQQGGAMVDAQGKLSIDSDPYRKTLTWLDTVRSEGLGTLAKYTQPTDLQTQDNGTQVFVPWAQWFVFAPQQLLKASKGKWRATALPAWQAGGPRAGVMGGSSFVIPAKAKNPELAWKLYEHLVFSKEGYTAVYGPNAVYPGGLNTSIPSYLPALDPAAPLFKPIDALGGQDLWKVAVEAGKQVPGGYTIPTWWGKAVDYFGVNVQKLLAGQMSPDEVLKTSATQIQKNLMGPS</sequence>
<dbReference type="EMBL" id="SLWR01000017">
    <property type="protein sequence ID" value="TCO40515.1"/>
    <property type="molecule type" value="Genomic_DNA"/>
</dbReference>
<evidence type="ECO:0000313" key="2">
    <source>
        <dbReference type="EMBL" id="TCO40515.1"/>
    </source>
</evidence>
<evidence type="ECO:0000256" key="1">
    <source>
        <dbReference type="ARBA" id="ARBA00008520"/>
    </source>
</evidence>
<dbReference type="Gene3D" id="3.40.190.10">
    <property type="entry name" value="Periplasmic binding protein-like II"/>
    <property type="match status" value="1"/>
</dbReference>
<comment type="caution">
    <text evidence="2">The sequence shown here is derived from an EMBL/GenBank/DDBJ whole genome shotgun (WGS) entry which is preliminary data.</text>
</comment>
<evidence type="ECO:0000313" key="3">
    <source>
        <dbReference type="Proteomes" id="UP000295573"/>
    </source>
</evidence>
<gene>
    <name evidence="2" type="ORF">EV646_11756</name>
</gene>
<dbReference type="PANTHER" id="PTHR43649:SF31">
    <property type="entry name" value="SN-GLYCEROL-3-PHOSPHATE-BINDING PERIPLASMIC PROTEIN UGPB"/>
    <property type="match status" value="1"/>
</dbReference>
<comment type="similarity">
    <text evidence="1">Belongs to the bacterial solute-binding protein 1 family.</text>
</comment>
<dbReference type="PROSITE" id="PS51318">
    <property type="entry name" value="TAT"/>
    <property type="match status" value="1"/>
</dbReference>
<dbReference type="SUPFAM" id="SSF53850">
    <property type="entry name" value="Periplasmic binding protein-like II"/>
    <property type="match status" value="1"/>
</dbReference>
<reference evidence="2 3" key="1">
    <citation type="journal article" date="2015" name="Stand. Genomic Sci.">
        <title>Genomic Encyclopedia of Bacterial and Archaeal Type Strains, Phase III: the genomes of soil and plant-associated and newly described type strains.</title>
        <authorList>
            <person name="Whitman W.B."/>
            <person name="Woyke T."/>
            <person name="Klenk H.P."/>
            <person name="Zhou Y."/>
            <person name="Lilburn T.G."/>
            <person name="Beck B.J."/>
            <person name="De Vos P."/>
            <person name="Vandamme P."/>
            <person name="Eisen J.A."/>
            <person name="Garrity G."/>
            <person name="Hugenholtz P."/>
            <person name="Kyrpides N.C."/>
        </authorList>
    </citation>
    <scope>NUCLEOTIDE SEQUENCE [LARGE SCALE GENOMIC DNA]</scope>
    <source>
        <strain evidence="2 3">VKM Ac-2541</strain>
    </source>
</reference>
<dbReference type="PANTHER" id="PTHR43649">
    <property type="entry name" value="ARABINOSE-BINDING PROTEIN-RELATED"/>
    <property type="match status" value="1"/>
</dbReference>
<dbReference type="Proteomes" id="UP000295573">
    <property type="component" value="Unassembled WGS sequence"/>
</dbReference>
<name>A0A4R2ID36_9ACTN</name>
<dbReference type="InterPro" id="IPR006311">
    <property type="entry name" value="TAT_signal"/>
</dbReference>
<keyword evidence="3" id="KW-1185">Reference proteome</keyword>
<protein>
    <submittedName>
        <fullName evidence="2">Lactose/L-arabinose transport system substrate-binding protein</fullName>
    </submittedName>
</protein>
<dbReference type="AlphaFoldDB" id="A0A4R2ID36"/>
<accession>A0A4R2ID36</accession>
<dbReference type="InterPro" id="IPR050490">
    <property type="entry name" value="Bact_solute-bd_prot1"/>
</dbReference>
<proteinExistence type="inferred from homology"/>